<feature type="chain" id="PRO_5013481180" evidence="3">
    <location>
        <begin position="20"/>
        <end position="282"/>
    </location>
</feature>
<dbReference type="GO" id="GO:0008745">
    <property type="term" value="F:N-acetylmuramoyl-L-alanine amidase activity"/>
    <property type="evidence" value="ECO:0007669"/>
    <property type="project" value="InterPro"/>
</dbReference>
<dbReference type="Gene3D" id="3.40.80.10">
    <property type="entry name" value="Peptidoglycan recognition protein-like"/>
    <property type="match status" value="1"/>
</dbReference>
<dbReference type="InterPro" id="IPR015510">
    <property type="entry name" value="PGRP"/>
</dbReference>
<dbReference type="InterPro" id="IPR002502">
    <property type="entry name" value="Amidase_domain"/>
</dbReference>
<dbReference type="EMBL" id="GELH01000954">
    <property type="protein sequence ID" value="JAS03318.1"/>
    <property type="molecule type" value="Transcribed_RNA"/>
</dbReference>
<dbReference type="FunFam" id="3.40.80.10:FF:000001">
    <property type="entry name" value="Peptidoglycan recognition protein 1"/>
    <property type="match status" value="1"/>
</dbReference>
<sequence length="282" mass="30499">MKAVAAFPFLYFYISVVHGSDAPCNDQGGHCQEDSLSCTGSYHSGLCSGHASRRCCIDASGSDSLCTAQGGQCQEDSLSCSGSYHTGLCSGHASRRCCVGTEVHGSSDCSGVKIYPRSSWGARSPKHETSMSSHNPVNMFFIHHTDGISCKDFDSCARILRGIQNFHMDDRGWSDIGYSFLVGEDGNVYEGRGWNIQGAHTQGYNSVSYAASVMGDFTTVKPNSKAQAAVKALISCGVSKGFISRTYKLYGHRDANPTDCPGDALYHLIQTWQHYSYSKPQC</sequence>
<keyword evidence="2" id="KW-0391">Immunity</keyword>
<evidence type="ECO:0000259" key="5">
    <source>
        <dbReference type="SMART" id="SM00701"/>
    </source>
</evidence>
<dbReference type="InterPro" id="IPR006619">
    <property type="entry name" value="PGRP_domain_met/bac"/>
</dbReference>
<feature type="domain" description="Peptidoglycan recognition protein family" evidence="5">
    <location>
        <begin position="112"/>
        <end position="256"/>
    </location>
</feature>
<dbReference type="Pfam" id="PF01510">
    <property type="entry name" value="Amidase_2"/>
    <property type="match status" value="1"/>
</dbReference>
<dbReference type="PANTHER" id="PTHR11022:SF41">
    <property type="entry name" value="PEPTIDOGLYCAN-RECOGNITION PROTEIN LC-RELATED"/>
    <property type="match status" value="1"/>
</dbReference>
<dbReference type="SUPFAM" id="SSF55846">
    <property type="entry name" value="N-acetylmuramoyl-L-alanine amidase-like"/>
    <property type="match status" value="1"/>
</dbReference>
<dbReference type="SMART" id="SM00644">
    <property type="entry name" value="Ami_2"/>
    <property type="match status" value="1"/>
</dbReference>
<dbReference type="GO" id="GO:0002376">
    <property type="term" value="P:immune system process"/>
    <property type="evidence" value="ECO:0007669"/>
    <property type="project" value="UniProtKB-KW"/>
</dbReference>
<keyword evidence="3" id="KW-0732">Signal</keyword>
<evidence type="ECO:0000256" key="2">
    <source>
        <dbReference type="ARBA" id="ARBA00022859"/>
    </source>
</evidence>
<accession>A0A194AM73</accession>
<dbReference type="AlphaFoldDB" id="A0A194AM73"/>
<organism evidence="6">
    <name type="scientific">Pinctada fucata</name>
    <name type="common">Akoya pearl oyster</name>
    <name type="synonym">Pinctada imbricata fucata</name>
    <dbReference type="NCBI Taxonomy" id="50426"/>
    <lineage>
        <taxon>Eukaryota</taxon>
        <taxon>Metazoa</taxon>
        <taxon>Spiralia</taxon>
        <taxon>Lophotrochozoa</taxon>
        <taxon>Mollusca</taxon>
        <taxon>Bivalvia</taxon>
        <taxon>Autobranchia</taxon>
        <taxon>Pteriomorphia</taxon>
        <taxon>Pterioida</taxon>
        <taxon>Pterioidea</taxon>
        <taxon>Pteriidae</taxon>
        <taxon>Pinctada</taxon>
    </lineage>
</organism>
<name>A0A194AM73_PINFU</name>
<dbReference type="GO" id="GO:0008270">
    <property type="term" value="F:zinc ion binding"/>
    <property type="evidence" value="ECO:0007669"/>
    <property type="project" value="InterPro"/>
</dbReference>
<dbReference type="EMBL" id="GELH01000953">
    <property type="protein sequence ID" value="JAS03319.1"/>
    <property type="molecule type" value="Transcribed_RNA"/>
</dbReference>
<dbReference type="PANTHER" id="PTHR11022">
    <property type="entry name" value="PEPTIDOGLYCAN RECOGNITION PROTEIN"/>
    <property type="match status" value="1"/>
</dbReference>
<proteinExistence type="inferred from homology"/>
<protein>
    <submittedName>
        <fullName evidence="6">Putative peptidoglycan-recognition protein SC2-like protein isoform X3</fullName>
    </submittedName>
</protein>
<dbReference type="CDD" id="cd06583">
    <property type="entry name" value="PGRP"/>
    <property type="match status" value="1"/>
</dbReference>
<feature type="domain" description="N-acetylmuramoyl-L-alanine amidase" evidence="4">
    <location>
        <begin position="124"/>
        <end position="262"/>
    </location>
</feature>
<feature type="signal peptide" evidence="3">
    <location>
        <begin position="1"/>
        <end position="19"/>
    </location>
</feature>
<evidence type="ECO:0000259" key="4">
    <source>
        <dbReference type="SMART" id="SM00644"/>
    </source>
</evidence>
<dbReference type="SMART" id="SM00701">
    <property type="entry name" value="PGRP"/>
    <property type="match status" value="1"/>
</dbReference>
<reference evidence="6" key="1">
    <citation type="submission" date="2016-03" db="EMBL/GenBank/DDBJ databases">
        <authorList>
            <person name="Ploux O."/>
        </authorList>
    </citation>
    <scope>NUCLEOTIDE SEQUENCE</scope>
    <source>
        <tissue evidence="6">Mantle</tissue>
    </source>
</reference>
<evidence type="ECO:0000256" key="1">
    <source>
        <dbReference type="ARBA" id="ARBA00007553"/>
    </source>
</evidence>
<evidence type="ECO:0000313" key="6">
    <source>
        <dbReference type="EMBL" id="JAS03318.1"/>
    </source>
</evidence>
<dbReference type="InterPro" id="IPR036505">
    <property type="entry name" value="Amidase/PGRP_sf"/>
</dbReference>
<dbReference type="GO" id="GO:0009253">
    <property type="term" value="P:peptidoglycan catabolic process"/>
    <property type="evidence" value="ECO:0007669"/>
    <property type="project" value="InterPro"/>
</dbReference>
<evidence type="ECO:0000256" key="3">
    <source>
        <dbReference type="SAM" id="SignalP"/>
    </source>
</evidence>
<comment type="similarity">
    <text evidence="1">Belongs to the N-acetylmuramoyl-L-alanine amidase 2 family.</text>
</comment>